<dbReference type="EMBL" id="GBXM01033349">
    <property type="protein sequence ID" value="JAH75228.1"/>
    <property type="molecule type" value="Transcribed_RNA"/>
</dbReference>
<proteinExistence type="predicted"/>
<reference evidence="1" key="1">
    <citation type="submission" date="2014-11" db="EMBL/GenBank/DDBJ databases">
        <authorList>
            <person name="Amaro Gonzalez C."/>
        </authorList>
    </citation>
    <scope>NUCLEOTIDE SEQUENCE</scope>
</reference>
<name>A0A0E9VDH7_ANGAN</name>
<dbReference type="AlphaFoldDB" id="A0A0E9VDH7"/>
<protein>
    <submittedName>
        <fullName evidence="1">Uncharacterized protein</fullName>
    </submittedName>
</protein>
<organism evidence="1">
    <name type="scientific">Anguilla anguilla</name>
    <name type="common">European freshwater eel</name>
    <name type="synonym">Muraena anguilla</name>
    <dbReference type="NCBI Taxonomy" id="7936"/>
    <lineage>
        <taxon>Eukaryota</taxon>
        <taxon>Metazoa</taxon>
        <taxon>Chordata</taxon>
        <taxon>Craniata</taxon>
        <taxon>Vertebrata</taxon>
        <taxon>Euteleostomi</taxon>
        <taxon>Actinopterygii</taxon>
        <taxon>Neopterygii</taxon>
        <taxon>Teleostei</taxon>
        <taxon>Anguilliformes</taxon>
        <taxon>Anguillidae</taxon>
        <taxon>Anguilla</taxon>
    </lineage>
</organism>
<sequence>MDRFQFAKKHLKEPPDLWTDETKIHLYQSEEQSVKATRNCTRLTVPPPHL</sequence>
<accession>A0A0E9VDH7</accession>
<reference evidence="1" key="2">
    <citation type="journal article" date="2015" name="Fish Shellfish Immunol.">
        <title>Early steps in the European eel (Anguilla anguilla)-Vibrio vulnificus interaction in the gills: Role of the RtxA13 toxin.</title>
        <authorList>
            <person name="Callol A."/>
            <person name="Pajuelo D."/>
            <person name="Ebbesson L."/>
            <person name="Teles M."/>
            <person name="MacKenzie S."/>
            <person name="Amaro C."/>
        </authorList>
    </citation>
    <scope>NUCLEOTIDE SEQUENCE</scope>
</reference>
<evidence type="ECO:0000313" key="1">
    <source>
        <dbReference type="EMBL" id="JAH75228.1"/>
    </source>
</evidence>